<dbReference type="RefSeq" id="WP_343794229.1">
    <property type="nucleotide sequence ID" value="NZ_BAAAEU010000032.1"/>
</dbReference>
<protein>
    <recommendedName>
        <fullName evidence="1">AB hydrolase-1 domain-containing protein</fullName>
    </recommendedName>
</protein>
<reference evidence="3" key="1">
    <citation type="journal article" date="2019" name="Int. J. Syst. Evol. Microbiol.">
        <title>The Global Catalogue of Microorganisms (GCM) 10K type strain sequencing project: providing services to taxonomists for standard genome sequencing and annotation.</title>
        <authorList>
            <consortium name="The Broad Institute Genomics Platform"/>
            <consortium name="The Broad Institute Genome Sequencing Center for Infectious Disease"/>
            <person name="Wu L."/>
            <person name="Ma J."/>
        </authorList>
    </citation>
    <scope>NUCLEOTIDE SEQUENCE [LARGE SCALE GENOMIC DNA]</scope>
    <source>
        <strain evidence="3">JCM 15421</strain>
    </source>
</reference>
<dbReference type="Proteomes" id="UP001501523">
    <property type="component" value="Unassembled WGS sequence"/>
</dbReference>
<keyword evidence="3" id="KW-1185">Reference proteome</keyword>
<organism evidence="2 3">
    <name type="scientific">Dokdonella soli</name>
    <dbReference type="NCBI Taxonomy" id="529810"/>
    <lineage>
        <taxon>Bacteria</taxon>
        <taxon>Pseudomonadati</taxon>
        <taxon>Pseudomonadota</taxon>
        <taxon>Gammaproteobacteria</taxon>
        <taxon>Lysobacterales</taxon>
        <taxon>Rhodanobacteraceae</taxon>
        <taxon>Dokdonella</taxon>
    </lineage>
</organism>
<feature type="domain" description="AB hydrolase-1" evidence="1">
    <location>
        <begin position="8"/>
        <end position="217"/>
    </location>
</feature>
<dbReference type="SUPFAM" id="SSF53474">
    <property type="entry name" value="alpha/beta-Hydrolases"/>
    <property type="match status" value="1"/>
</dbReference>
<dbReference type="InterPro" id="IPR000073">
    <property type="entry name" value="AB_hydrolase_1"/>
</dbReference>
<sequence>MLNDICWVLLPGLDGSGELFCWFRTEIPGEHVVVVRYPKSADWQIDDYAAHVRSLLPRDRRCVLIAESFSGPIALRLSRQIASVVAIVLVASFVACPHPLLRMIPMKWARAMRGIGSSRVLLRLACLGWRSPRDRVDILLDIVRGLPVDVLRARLGILRGLDVRGDLRAMRVPALWLAAAQDRLVIECGDAFRDCTTVERRTIDGPHFLLQAAPAECWRAIDAWWRDLNGSKATAPCNPGDDVIQL</sequence>
<dbReference type="Gene3D" id="3.40.50.1820">
    <property type="entry name" value="alpha/beta hydrolase"/>
    <property type="match status" value="1"/>
</dbReference>
<accession>A0ABP3U9R3</accession>
<comment type="caution">
    <text evidence="2">The sequence shown here is derived from an EMBL/GenBank/DDBJ whole genome shotgun (WGS) entry which is preliminary data.</text>
</comment>
<dbReference type="Pfam" id="PF12697">
    <property type="entry name" value="Abhydrolase_6"/>
    <property type="match status" value="1"/>
</dbReference>
<evidence type="ECO:0000313" key="3">
    <source>
        <dbReference type="Proteomes" id="UP001501523"/>
    </source>
</evidence>
<dbReference type="EMBL" id="BAAAEU010000032">
    <property type="protein sequence ID" value="GAA0725089.1"/>
    <property type="molecule type" value="Genomic_DNA"/>
</dbReference>
<name>A0ABP3U9R3_9GAMM</name>
<evidence type="ECO:0000313" key="2">
    <source>
        <dbReference type="EMBL" id="GAA0725089.1"/>
    </source>
</evidence>
<evidence type="ECO:0000259" key="1">
    <source>
        <dbReference type="Pfam" id="PF12697"/>
    </source>
</evidence>
<proteinExistence type="predicted"/>
<gene>
    <name evidence="2" type="ORF">GCM10009105_38300</name>
</gene>
<dbReference type="InterPro" id="IPR029058">
    <property type="entry name" value="AB_hydrolase_fold"/>
</dbReference>